<evidence type="ECO:0000256" key="4">
    <source>
        <dbReference type="ARBA" id="ARBA00023004"/>
    </source>
</evidence>
<gene>
    <name evidence="6" type="ORF">AB675_6125</name>
</gene>
<evidence type="ECO:0000313" key="6">
    <source>
        <dbReference type="EMBL" id="KPI44153.1"/>
    </source>
</evidence>
<feature type="binding site" evidence="5">
    <location>
        <position position="518"/>
    </location>
    <ligand>
        <name>Fe cation</name>
        <dbReference type="ChEBI" id="CHEBI:24875"/>
        <note>catalytic</note>
    </ligand>
</feature>
<dbReference type="InterPro" id="IPR004294">
    <property type="entry name" value="Carotenoid_Oase"/>
</dbReference>
<dbReference type="Pfam" id="PF03055">
    <property type="entry name" value="RPE65"/>
    <property type="match status" value="1"/>
</dbReference>
<keyword evidence="7" id="KW-1185">Reference proteome</keyword>
<protein>
    <submittedName>
        <fullName evidence="6">Beta,beta-carotene 15,15'-monooxygenase</fullName>
    </submittedName>
</protein>
<dbReference type="OrthoDB" id="407010at2759"/>
<evidence type="ECO:0000256" key="1">
    <source>
        <dbReference type="ARBA" id="ARBA00006787"/>
    </source>
</evidence>
<dbReference type="EMBL" id="LFJN01000004">
    <property type="protein sequence ID" value="KPI44153.1"/>
    <property type="molecule type" value="Genomic_DNA"/>
</dbReference>
<evidence type="ECO:0000256" key="2">
    <source>
        <dbReference type="ARBA" id="ARBA00022723"/>
    </source>
</evidence>
<feature type="binding site" evidence="5">
    <location>
        <position position="197"/>
    </location>
    <ligand>
        <name>Fe cation</name>
        <dbReference type="ChEBI" id="CHEBI:24875"/>
        <note>catalytic</note>
    </ligand>
</feature>
<dbReference type="PANTHER" id="PTHR10543:SF24">
    <property type="entry name" value="CAROTENOID ISOMEROOXYGENASE"/>
    <property type="match status" value="1"/>
</dbReference>
<dbReference type="GO" id="GO:0004497">
    <property type="term" value="F:monooxygenase activity"/>
    <property type="evidence" value="ECO:0007669"/>
    <property type="project" value="UniProtKB-KW"/>
</dbReference>
<dbReference type="GeneID" id="28738271"/>
<reference evidence="6 7" key="1">
    <citation type="submission" date="2015-06" db="EMBL/GenBank/DDBJ databases">
        <title>Draft genome of the ant-associated black yeast Phialophora attae CBS 131958.</title>
        <authorList>
            <person name="Moreno L.F."/>
            <person name="Stielow B.J."/>
            <person name="de Hoog S."/>
            <person name="Vicente V.A."/>
            <person name="Weiss V.A."/>
            <person name="de Vries M."/>
            <person name="Cruz L.M."/>
            <person name="Souza E.M."/>
        </authorList>
    </citation>
    <scope>NUCLEOTIDE SEQUENCE [LARGE SCALE GENOMIC DNA]</scope>
    <source>
        <strain evidence="6 7">CBS 131958</strain>
    </source>
</reference>
<name>A0A0N1HFM2_9EURO</name>
<feature type="binding site" evidence="5">
    <location>
        <position position="246"/>
    </location>
    <ligand>
        <name>Fe cation</name>
        <dbReference type="ChEBI" id="CHEBI:24875"/>
        <note>catalytic</note>
    </ligand>
</feature>
<accession>A0A0N1HFM2</accession>
<dbReference type="VEuPathDB" id="FungiDB:AB675_6125"/>
<dbReference type="AlphaFoldDB" id="A0A0N1HFM2"/>
<comment type="similarity">
    <text evidence="1">Belongs to the carotenoid oxygenase family.</text>
</comment>
<dbReference type="GO" id="GO:0046872">
    <property type="term" value="F:metal ion binding"/>
    <property type="evidence" value="ECO:0007669"/>
    <property type="project" value="UniProtKB-KW"/>
</dbReference>
<sequence length="527" mass="58037">MPTTKHFNDWPNAIGLDVSYEERDPVQLKVEGKIPSYVSGTLFRTGLGPRKISTENGSTFVVNHWFDNFSQVHRFGIDPAGTVTYNSRLTSDGLIDEARKTGSLKGISFGKKYEPCKSFFKKAQSIWTGRSRSEEPNARNVGVTITANHPGIGSREITMATDASALQVLDPETLEPVGVAEQTTLHPDLKGPLSAAHAEHDPETGDIFNYNLDLGRTGTYRVFRTSAATGKTSILATFAHTPAYIHSQSLTKNYYIICIWNSSYSMGGASILWKRSLMEAMAWDGSNPATWFVIDKNPPETGGRGIVARFESAPFFCFHTINAYEETAADKMDIVADLAGYADMTVLNKFYFENMLSDSPKAAKWADASNLTARPTYRRYRLPEIPSSPTKSVRRAELEYESPRGSAVELPTINGKFNTKPHRYVYGITDTGLSTFADGLVKYDTKTHETKVWRVHGHTAGEAIFIPDPESTEEDGGVLLTVVLDGFEGKSYLLILDAGTLETVAKAHVDGVVGMAFHGLYTPKARL</sequence>
<keyword evidence="6" id="KW-0503">Monooxygenase</keyword>
<evidence type="ECO:0000313" key="7">
    <source>
        <dbReference type="Proteomes" id="UP000038010"/>
    </source>
</evidence>
<keyword evidence="3" id="KW-0560">Oxidoreductase</keyword>
<feature type="binding site" evidence="5">
    <location>
        <position position="319"/>
    </location>
    <ligand>
        <name>Fe cation</name>
        <dbReference type="ChEBI" id="CHEBI:24875"/>
        <note>catalytic</note>
    </ligand>
</feature>
<dbReference type="RefSeq" id="XP_018004116.1">
    <property type="nucleotide sequence ID" value="XM_018146391.1"/>
</dbReference>
<dbReference type="Proteomes" id="UP000038010">
    <property type="component" value="Unassembled WGS sequence"/>
</dbReference>
<dbReference type="GO" id="GO:0010436">
    <property type="term" value="F:carotenoid dioxygenase activity"/>
    <property type="evidence" value="ECO:0007669"/>
    <property type="project" value="TreeGrafter"/>
</dbReference>
<dbReference type="GO" id="GO:0016121">
    <property type="term" value="P:carotene catabolic process"/>
    <property type="evidence" value="ECO:0007669"/>
    <property type="project" value="TreeGrafter"/>
</dbReference>
<keyword evidence="2 5" id="KW-0479">Metal-binding</keyword>
<dbReference type="PANTHER" id="PTHR10543">
    <property type="entry name" value="BETA-CAROTENE DIOXYGENASE"/>
    <property type="match status" value="1"/>
</dbReference>
<evidence type="ECO:0000256" key="5">
    <source>
        <dbReference type="PIRSR" id="PIRSR604294-1"/>
    </source>
</evidence>
<dbReference type="STRING" id="1664694.A0A0N1HFM2"/>
<organism evidence="6 7">
    <name type="scientific">Cyphellophora attinorum</name>
    <dbReference type="NCBI Taxonomy" id="1664694"/>
    <lineage>
        <taxon>Eukaryota</taxon>
        <taxon>Fungi</taxon>
        <taxon>Dikarya</taxon>
        <taxon>Ascomycota</taxon>
        <taxon>Pezizomycotina</taxon>
        <taxon>Eurotiomycetes</taxon>
        <taxon>Chaetothyriomycetidae</taxon>
        <taxon>Chaetothyriales</taxon>
        <taxon>Cyphellophoraceae</taxon>
        <taxon>Cyphellophora</taxon>
    </lineage>
</organism>
<evidence type="ECO:0000256" key="3">
    <source>
        <dbReference type="ARBA" id="ARBA00023002"/>
    </source>
</evidence>
<comment type="caution">
    <text evidence="6">The sequence shown here is derived from an EMBL/GenBank/DDBJ whole genome shotgun (WGS) entry which is preliminary data.</text>
</comment>
<keyword evidence="4 5" id="KW-0408">Iron</keyword>
<proteinExistence type="inferred from homology"/>
<comment type="cofactor">
    <cofactor evidence="5">
        <name>Fe(2+)</name>
        <dbReference type="ChEBI" id="CHEBI:29033"/>
    </cofactor>
    <text evidence="5">Binds 1 Fe(2+) ion per subunit.</text>
</comment>